<keyword evidence="6" id="KW-0804">Transcription</keyword>
<dbReference type="SUPFAM" id="SSF52172">
    <property type="entry name" value="CheY-like"/>
    <property type="match status" value="1"/>
</dbReference>
<reference evidence="11 12" key="1">
    <citation type="submission" date="2016-12" db="EMBL/GenBank/DDBJ databases">
        <title>Domibacillus sp. SAB 38T whole genome sequencing.</title>
        <authorList>
            <person name="Verma A."/>
            <person name="Ojha A.K."/>
            <person name="Krishnamurthi S."/>
        </authorList>
    </citation>
    <scope>NUCLEOTIDE SEQUENCE [LARGE SCALE GENOMIC DNA]</scope>
    <source>
        <strain evidence="11 12">SAB 38</strain>
    </source>
</reference>
<dbReference type="PANTHER" id="PTHR48111">
    <property type="entry name" value="REGULATOR OF RPOS"/>
    <property type="match status" value="1"/>
</dbReference>
<gene>
    <name evidence="11" type="ORF">BTO28_02550</name>
</gene>
<protein>
    <submittedName>
        <fullName evidence="11">DNA-binding response regulator</fullName>
    </submittedName>
</protein>
<dbReference type="PROSITE" id="PS50110">
    <property type="entry name" value="RESPONSE_REGULATORY"/>
    <property type="match status" value="1"/>
</dbReference>
<keyword evidence="4" id="KW-0805">Transcription regulation</keyword>
<keyword evidence="2 7" id="KW-0597">Phosphoprotein</keyword>
<evidence type="ECO:0000313" key="11">
    <source>
        <dbReference type="EMBL" id="OMP68311.1"/>
    </source>
</evidence>
<dbReference type="PROSITE" id="PS51755">
    <property type="entry name" value="OMPR_PHOB"/>
    <property type="match status" value="1"/>
</dbReference>
<feature type="DNA-binding region" description="OmpR/PhoB-type" evidence="8">
    <location>
        <begin position="132"/>
        <end position="233"/>
    </location>
</feature>
<dbReference type="InterPro" id="IPR001867">
    <property type="entry name" value="OmpR/PhoB-type_DNA-bd"/>
</dbReference>
<dbReference type="EMBL" id="MSFI01000004">
    <property type="protein sequence ID" value="OMP68311.1"/>
    <property type="molecule type" value="Genomic_DNA"/>
</dbReference>
<name>A0A1V2ABE4_9BACI</name>
<evidence type="ECO:0000256" key="7">
    <source>
        <dbReference type="PROSITE-ProRule" id="PRU00169"/>
    </source>
</evidence>
<evidence type="ECO:0000256" key="2">
    <source>
        <dbReference type="ARBA" id="ARBA00022553"/>
    </source>
</evidence>
<dbReference type="STRING" id="1714355.BTO28_02550"/>
<dbReference type="RefSeq" id="WP_076763744.1">
    <property type="nucleotide sequence ID" value="NZ_MSFI01000004.1"/>
</dbReference>
<organism evidence="11 12">
    <name type="scientific">Domibacillus epiphyticus</name>
    <dbReference type="NCBI Taxonomy" id="1714355"/>
    <lineage>
        <taxon>Bacteria</taxon>
        <taxon>Bacillati</taxon>
        <taxon>Bacillota</taxon>
        <taxon>Bacilli</taxon>
        <taxon>Bacillales</taxon>
        <taxon>Bacillaceae</taxon>
        <taxon>Domibacillus</taxon>
    </lineage>
</organism>
<evidence type="ECO:0000256" key="5">
    <source>
        <dbReference type="ARBA" id="ARBA00023125"/>
    </source>
</evidence>
<dbReference type="Pfam" id="PF00486">
    <property type="entry name" value="Trans_reg_C"/>
    <property type="match status" value="1"/>
</dbReference>
<dbReference type="GO" id="GO:0005829">
    <property type="term" value="C:cytosol"/>
    <property type="evidence" value="ECO:0007669"/>
    <property type="project" value="TreeGrafter"/>
</dbReference>
<evidence type="ECO:0000313" key="12">
    <source>
        <dbReference type="Proteomes" id="UP000188613"/>
    </source>
</evidence>
<evidence type="ECO:0000256" key="4">
    <source>
        <dbReference type="ARBA" id="ARBA00023015"/>
    </source>
</evidence>
<dbReference type="GO" id="GO:0032993">
    <property type="term" value="C:protein-DNA complex"/>
    <property type="evidence" value="ECO:0007669"/>
    <property type="project" value="TreeGrafter"/>
</dbReference>
<dbReference type="InterPro" id="IPR011006">
    <property type="entry name" value="CheY-like_superfamily"/>
</dbReference>
<dbReference type="InterPro" id="IPR001789">
    <property type="entry name" value="Sig_transdc_resp-reg_receiver"/>
</dbReference>
<dbReference type="Gene3D" id="6.10.250.690">
    <property type="match status" value="1"/>
</dbReference>
<dbReference type="OrthoDB" id="9790442at2"/>
<dbReference type="SMART" id="SM00862">
    <property type="entry name" value="Trans_reg_C"/>
    <property type="match status" value="1"/>
</dbReference>
<dbReference type="InterPro" id="IPR036388">
    <property type="entry name" value="WH-like_DNA-bd_sf"/>
</dbReference>
<dbReference type="GO" id="GO:0006355">
    <property type="term" value="P:regulation of DNA-templated transcription"/>
    <property type="evidence" value="ECO:0007669"/>
    <property type="project" value="InterPro"/>
</dbReference>
<dbReference type="InterPro" id="IPR039420">
    <property type="entry name" value="WalR-like"/>
</dbReference>
<dbReference type="PANTHER" id="PTHR48111:SF40">
    <property type="entry name" value="PHOSPHATE REGULON TRANSCRIPTIONAL REGULATORY PROTEIN PHOB"/>
    <property type="match status" value="1"/>
</dbReference>
<keyword evidence="12" id="KW-1185">Reference proteome</keyword>
<evidence type="ECO:0000259" key="9">
    <source>
        <dbReference type="PROSITE" id="PS50110"/>
    </source>
</evidence>
<dbReference type="GO" id="GO:0000976">
    <property type="term" value="F:transcription cis-regulatory region binding"/>
    <property type="evidence" value="ECO:0007669"/>
    <property type="project" value="TreeGrafter"/>
</dbReference>
<keyword evidence="5 8" id="KW-0238">DNA-binding</keyword>
<dbReference type="SMART" id="SM00448">
    <property type="entry name" value="REC"/>
    <property type="match status" value="1"/>
</dbReference>
<evidence type="ECO:0000256" key="1">
    <source>
        <dbReference type="ARBA" id="ARBA00004496"/>
    </source>
</evidence>
<dbReference type="FunFam" id="3.40.50.2300:FF:000001">
    <property type="entry name" value="DNA-binding response regulator PhoB"/>
    <property type="match status" value="1"/>
</dbReference>
<dbReference type="CDD" id="cd00383">
    <property type="entry name" value="trans_reg_C"/>
    <property type="match status" value="1"/>
</dbReference>
<dbReference type="GO" id="GO:0000156">
    <property type="term" value="F:phosphorelay response regulator activity"/>
    <property type="evidence" value="ECO:0007669"/>
    <property type="project" value="TreeGrafter"/>
</dbReference>
<feature type="domain" description="Response regulatory" evidence="9">
    <location>
        <begin position="4"/>
        <end position="116"/>
    </location>
</feature>
<comment type="subcellular location">
    <subcellularLocation>
        <location evidence="1">Cytoplasm</location>
    </subcellularLocation>
</comment>
<proteinExistence type="predicted"/>
<feature type="domain" description="OmpR/PhoB-type" evidence="10">
    <location>
        <begin position="132"/>
        <end position="233"/>
    </location>
</feature>
<dbReference type="AlphaFoldDB" id="A0A1V2ABE4"/>
<dbReference type="Gene3D" id="3.40.50.2300">
    <property type="match status" value="1"/>
</dbReference>
<comment type="caution">
    <text evidence="11">The sequence shown here is derived from an EMBL/GenBank/DDBJ whole genome shotgun (WGS) entry which is preliminary data.</text>
</comment>
<dbReference type="CDD" id="cd17574">
    <property type="entry name" value="REC_OmpR"/>
    <property type="match status" value="1"/>
</dbReference>
<dbReference type="SUPFAM" id="SSF46894">
    <property type="entry name" value="C-terminal effector domain of the bipartite response regulators"/>
    <property type="match status" value="1"/>
</dbReference>
<dbReference type="FunFam" id="1.10.10.10:FF:000018">
    <property type="entry name" value="DNA-binding response regulator ResD"/>
    <property type="match status" value="1"/>
</dbReference>
<evidence type="ECO:0000256" key="3">
    <source>
        <dbReference type="ARBA" id="ARBA00023012"/>
    </source>
</evidence>
<evidence type="ECO:0000256" key="8">
    <source>
        <dbReference type="PROSITE-ProRule" id="PRU01091"/>
    </source>
</evidence>
<evidence type="ECO:0000256" key="6">
    <source>
        <dbReference type="ARBA" id="ARBA00023163"/>
    </source>
</evidence>
<dbReference type="Proteomes" id="UP000188613">
    <property type="component" value="Unassembled WGS sequence"/>
</dbReference>
<feature type="modified residue" description="4-aspartylphosphate" evidence="7">
    <location>
        <position position="52"/>
    </location>
</feature>
<keyword evidence="3" id="KW-0902">Two-component regulatory system</keyword>
<accession>A0A1V2ABE4</accession>
<dbReference type="InterPro" id="IPR016032">
    <property type="entry name" value="Sig_transdc_resp-reg_C-effctor"/>
</dbReference>
<dbReference type="Pfam" id="PF00072">
    <property type="entry name" value="Response_reg"/>
    <property type="match status" value="1"/>
</dbReference>
<sequence length="238" mass="27642">MKKKLLIVDDEWNMRNLLKIYLSKDYEIVEATDGEEAVDKVRTYSFDLIILDIMMPGMDGWEVCKQVRSSKALPILMLTARNELKDKVHGLEIGADDYLIKPFEPEELLARVKALLRRSELIGNGENKDENEEVIIYGDGFFKIDQQGHSVFLAGEELDLTRKEYELLHTIASNPKRVFTREVLLDVIWGYNDSRDTRTVDSHIKNIRFKIKKKGSRYNPLQTVWGVGYKFQEPNETL</sequence>
<evidence type="ECO:0000259" key="10">
    <source>
        <dbReference type="PROSITE" id="PS51755"/>
    </source>
</evidence>
<dbReference type="Gene3D" id="1.10.10.10">
    <property type="entry name" value="Winged helix-like DNA-binding domain superfamily/Winged helix DNA-binding domain"/>
    <property type="match status" value="1"/>
</dbReference>